<organism evidence="2 3">
    <name type="scientific">Marchantia polymorpha</name>
    <name type="common">Common liverwort</name>
    <name type="synonym">Marchantia aquatica</name>
    <dbReference type="NCBI Taxonomy" id="3197"/>
    <lineage>
        <taxon>Eukaryota</taxon>
        <taxon>Viridiplantae</taxon>
        <taxon>Streptophyta</taxon>
        <taxon>Embryophyta</taxon>
        <taxon>Marchantiophyta</taxon>
        <taxon>Marchantiopsida</taxon>
        <taxon>Marchantiidae</taxon>
        <taxon>Marchantiales</taxon>
        <taxon>Marchantiaceae</taxon>
        <taxon>Marchantia</taxon>
    </lineage>
</organism>
<reference evidence="3" key="1">
    <citation type="journal article" date="2017" name="Cell">
        <title>Insights into land plant evolution garnered from the Marchantia polymorpha genome.</title>
        <authorList>
            <person name="Bowman J.L."/>
            <person name="Kohchi T."/>
            <person name="Yamato K.T."/>
            <person name="Jenkins J."/>
            <person name="Shu S."/>
            <person name="Ishizaki K."/>
            <person name="Yamaoka S."/>
            <person name="Nishihama R."/>
            <person name="Nakamura Y."/>
            <person name="Berger F."/>
            <person name="Adam C."/>
            <person name="Aki S.S."/>
            <person name="Althoff F."/>
            <person name="Araki T."/>
            <person name="Arteaga-Vazquez M.A."/>
            <person name="Balasubrmanian S."/>
            <person name="Barry K."/>
            <person name="Bauer D."/>
            <person name="Boehm C.R."/>
            <person name="Briginshaw L."/>
            <person name="Caballero-Perez J."/>
            <person name="Catarino B."/>
            <person name="Chen F."/>
            <person name="Chiyoda S."/>
            <person name="Chovatia M."/>
            <person name="Davies K.M."/>
            <person name="Delmans M."/>
            <person name="Demura T."/>
            <person name="Dierschke T."/>
            <person name="Dolan L."/>
            <person name="Dorantes-Acosta A.E."/>
            <person name="Eklund D.M."/>
            <person name="Florent S.N."/>
            <person name="Flores-Sandoval E."/>
            <person name="Fujiyama A."/>
            <person name="Fukuzawa H."/>
            <person name="Galik B."/>
            <person name="Grimanelli D."/>
            <person name="Grimwood J."/>
            <person name="Grossniklaus U."/>
            <person name="Hamada T."/>
            <person name="Haseloff J."/>
            <person name="Hetherington A.J."/>
            <person name="Higo A."/>
            <person name="Hirakawa Y."/>
            <person name="Hundley H.N."/>
            <person name="Ikeda Y."/>
            <person name="Inoue K."/>
            <person name="Inoue S.I."/>
            <person name="Ishida S."/>
            <person name="Jia Q."/>
            <person name="Kakita M."/>
            <person name="Kanazawa T."/>
            <person name="Kawai Y."/>
            <person name="Kawashima T."/>
            <person name="Kennedy M."/>
            <person name="Kinose K."/>
            <person name="Kinoshita T."/>
            <person name="Kohara Y."/>
            <person name="Koide E."/>
            <person name="Komatsu K."/>
            <person name="Kopischke S."/>
            <person name="Kubo M."/>
            <person name="Kyozuka J."/>
            <person name="Lagercrantz U."/>
            <person name="Lin S.S."/>
            <person name="Lindquist E."/>
            <person name="Lipzen A.M."/>
            <person name="Lu C.W."/>
            <person name="De Luna E."/>
            <person name="Martienssen R.A."/>
            <person name="Minamino N."/>
            <person name="Mizutani M."/>
            <person name="Mizutani M."/>
            <person name="Mochizuki N."/>
            <person name="Monte I."/>
            <person name="Mosher R."/>
            <person name="Nagasaki H."/>
            <person name="Nakagami H."/>
            <person name="Naramoto S."/>
            <person name="Nishitani K."/>
            <person name="Ohtani M."/>
            <person name="Okamoto T."/>
            <person name="Okumura M."/>
            <person name="Phillips J."/>
            <person name="Pollak B."/>
            <person name="Reinders A."/>
            <person name="Rovekamp M."/>
            <person name="Sano R."/>
            <person name="Sawa S."/>
            <person name="Schmid M.W."/>
            <person name="Shirakawa M."/>
            <person name="Solano R."/>
            <person name="Spunde A."/>
            <person name="Suetsugu N."/>
            <person name="Sugano S."/>
            <person name="Sugiyama A."/>
            <person name="Sun R."/>
            <person name="Suzuki Y."/>
            <person name="Takenaka M."/>
            <person name="Takezawa D."/>
            <person name="Tomogane H."/>
            <person name="Tsuzuki M."/>
            <person name="Ueda T."/>
            <person name="Umeda M."/>
            <person name="Ward J.M."/>
            <person name="Watanabe Y."/>
            <person name="Yazaki K."/>
            <person name="Yokoyama R."/>
            <person name="Yoshitake Y."/>
            <person name="Yotsui I."/>
            <person name="Zachgo S."/>
            <person name="Schmutz J."/>
        </authorList>
    </citation>
    <scope>NUCLEOTIDE SEQUENCE [LARGE SCALE GENOMIC DNA]</scope>
    <source>
        <strain evidence="3">Tak-1</strain>
    </source>
</reference>
<feature type="region of interest" description="Disordered" evidence="1">
    <location>
        <begin position="52"/>
        <end position="85"/>
    </location>
</feature>
<dbReference type="Proteomes" id="UP000244005">
    <property type="component" value="Unassembled WGS sequence"/>
</dbReference>
<gene>
    <name evidence="2" type="ORF">MARPO_0007s0028</name>
</gene>
<protein>
    <submittedName>
        <fullName evidence="2">Uncharacterized protein</fullName>
    </submittedName>
</protein>
<sequence>MPRLHMAMVVSVRLAQSFFRIHTFTESRFHFPTKTFMCHVVYRQAGKGVQTGITAHPLGQSRSKRSKREKGQERKQSSLSTKARTRSAALLVSPLLSTTSPTATVRCVLDTFPLEAMAVWIDTLPRIPYHVNAMRDAEGRHFFSQRPKAEVAGLAALPRSALVLS</sequence>
<accession>A0A2R6XN96</accession>
<evidence type="ECO:0000313" key="2">
    <source>
        <dbReference type="EMBL" id="PTQ47573.1"/>
    </source>
</evidence>
<dbReference type="EMBL" id="KZ772679">
    <property type="protein sequence ID" value="PTQ47573.1"/>
    <property type="molecule type" value="Genomic_DNA"/>
</dbReference>
<evidence type="ECO:0000256" key="1">
    <source>
        <dbReference type="SAM" id="MobiDB-lite"/>
    </source>
</evidence>
<dbReference type="Gramene" id="Mp3g00310.1">
    <property type="protein sequence ID" value="Mp3g00310.1.cds1"/>
    <property type="gene ID" value="Mp3g00310"/>
</dbReference>
<evidence type="ECO:0000313" key="3">
    <source>
        <dbReference type="Proteomes" id="UP000244005"/>
    </source>
</evidence>
<name>A0A2R6XN96_MARPO</name>
<proteinExistence type="predicted"/>
<dbReference type="AlphaFoldDB" id="A0A2R6XN96"/>
<keyword evidence="3" id="KW-1185">Reference proteome</keyword>